<evidence type="ECO:0000313" key="1">
    <source>
        <dbReference type="EMBL" id="KIO12581.1"/>
    </source>
</evidence>
<dbReference type="HOGENOM" id="CLU_1993552_0_0_1"/>
<dbReference type="EMBL" id="KN831947">
    <property type="protein sequence ID" value="KIO12581.1"/>
    <property type="molecule type" value="Genomic_DNA"/>
</dbReference>
<sequence length="125" mass="14365">MRSKINYSKVKRGRYGRREGAEYWAIIGERRGQLPQTPTAASPTQISPRGVGPDLLVVGRQQGYLTVLWDVYELLVVVRTKSEPRISEKLDAYHLDPQYPDWWLHQRSEVASLMEPRSPCRAAKT</sequence>
<dbReference type="Proteomes" id="UP000054217">
    <property type="component" value="Unassembled WGS sequence"/>
</dbReference>
<dbReference type="InParanoid" id="A0A0C3PTN4"/>
<evidence type="ECO:0000313" key="2">
    <source>
        <dbReference type="Proteomes" id="UP000054217"/>
    </source>
</evidence>
<reference evidence="1 2" key="1">
    <citation type="submission" date="2014-04" db="EMBL/GenBank/DDBJ databases">
        <authorList>
            <consortium name="DOE Joint Genome Institute"/>
            <person name="Kuo A."/>
            <person name="Kohler A."/>
            <person name="Costa M.D."/>
            <person name="Nagy L.G."/>
            <person name="Floudas D."/>
            <person name="Copeland A."/>
            <person name="Barry K.W."/>
            <person name="Cichocki N."/>
            <person name="Veneault-Fourrey C."/>
            <person name="LaButti K."/>
            <person name="Lindquist E.A."/>
            <person name="Lipzen A."/>
            <person name="Lundell T."/>
            <person name="Morin E."/>
            <person name="Murat C."/>
            <person name="Sun H."/>
            <person name="Tunlid A."/>
            <person name="Henrissat B."/>
            <person name="Grigoriev I.V."/>
            <person name="Hibbett D.S."/>
            <person name="Martin F."/>
            <person name="Nordberg H.P."/>
            <person name="Cantor M.N."/>
            <person name="Hua S.X."/>
        </authorList>
    </citation>
    <scope>NUCLEOTIDE SEQUENCE [LARGE SCALE GENOMIC DNA]</scope>
    <source>
        <strain evidence="1 2">Marx 270</strain>
    </source>
</reference>
<proteinExistence type="predicted"/>
<gene>
    <name evidence="1" type="ORF">M404DRAFT_993570</name>
</gene>
<accession>A0A0C3PTN4</accession>
<reference evidence="2" key="2">
    <citation type="submission" date="2015-01" db="EMBL/GenBank/DDBJ databases">
        <title>Evolutionary Origins and Diversification of the Mycorrhizal Mutualists.</title>
        <authorList>
            <consortium name="DOE Joint Genome Institute"/>
            <consortium name="Mycorrhizal Genomics Consortium"/>
            <person name="Kohler A."/>
            <person name="Kuo A."/>
            <person name="Nagy L.G."/>
            <person name="Floudas D."/>
            <person name="Copeland A."/>
            <person name="Barry K.W."/>
            <person name="Cichocki N."/>
            <person name="Veneault-Fourrey C."/>
            <person name="LaButti K."/>
            <person name="Lindquist E.A."/>
            <person name="Lipzen A."/>
            <person name="Lundell T."/>
            <person name="Morin E."/>
            <person name="Murat C."/>
            <person name="Riley R."/>
            <person name="Ohm R."/>
            <person name="Sun H."/>
            <person name="Tunlid A."/>
            <person name="Henrissat B."/>
            <person name="Grigoriev I.V."/>
            <person name="Hibbett D.S."/>
            <person name="Martin F."/>
        </authorList>
    </citation>
    <scope>NUCLEOTIDE SEQUENCE [LARGE SCALE GENOMIC DNA]</scope>
    <source>
        <strain evidence="2">Marx 270</strain>
    </source>
</reference>
<dbReference type="AlphaFoldDB" id="A0A0C3PTN4"/>
<keyword evidence="2" id="KW-1185">Reference proteome</keyword>
<organism evidence="1 2">
    <name type="scientific">Pisolithus tinctorius Marx 270</name>
    <dbReference type="NCBI Taxonomy" id="870435"/>
    <lineage>
        <taxon>Eukaryota</taxon>
        <taxon>Fungi</taxon>
        <taxon>Dikarya</taxon>
        <taxon>Basidiomycota</taxon>
        <taxon>Agaricomycotina</taxon>
        <taxon>Agaricomycetes</taxon>
        <taxon>Agaricomycetidae</taxon>
        <taxon>Boletales</taxon>
        <taxon>Sclerodermatineae</taxon>
        <taxon>Pisolithaceae</taxon>
        <taxon>Pisolithus</taxon>
    </lineage>
</organism>
<protein>
    <submittedName>
        <fullName evidence="1">Uncharacterized protein</fullName>
    </submittedName>
</protein>
<name>A0A0C3PTN4_PISTI</name>